<dbReference type="PANTHER" id="PTHR30203">
    <property type="entry name" value="OUTER MEMBRANE CATION EFFLUX PROTEIN"/>
    <property type="match status" value="1"/>
</dbReference>
<keyword evidence="2 4" id="KW-0449">Lipoprotein</keyword>
<dbReference type="OrthoDB" id="9770517at2"/>
<dbReference type="EMBL" id="FONY01000034">
    <property type="protein sequence ID" value="SFF43974.1"/>
    <property type="molecule type" value="Genomic_DNA"/>
</dbReference>
<evidence type="ECO:0000256" key="2">
    <source>
        <dbReference type="RuleBase" id="RU362097"/>
    </source>
</evidence>
<keyword evidence="2 3" id="KW-0472">Membrane</keyword>
<dbReference type="SUPFAM" id="SSF56954">
    <property type="entry name" value="Outer membrane efflux proteins (OEP)"/>
    <property type="match status" value="1"/>
</dbReference>
<evidence type="ECO:0000256" key="3">
    <source>
        <dbReference type="SAM" id="Phobius"/>
    </source>
</evidence>
<keyword evidence="2" id="KW-1134">Transmembrane beta strand</keyword>
<dbReference type="GO" id="GO:0015562">
    <property type="term" value="F:efflux transmembrane transporter activity"/>
    <property type="evidence" value="ECO:0007669"/>
    <property type="project" value="InterPro"/>
</dbReference>
<dbReference type="Gene3D" id="2.20.200.10">
    <property type="entry name" value="Outer membrane efflux proteins (OEP)"/>
    <property type="match status" value="1"/>
</dbReference>
<keyword evidence="2 3" id="KW-0812">Transmembrane</keyword>
<proteinExistence type="inferred from homology"/>
<evidence type="ECO:0000256" key="1">
    <source>
        <dbReference type="ARBA" id="ARBA00007613"/>
    </source>
</evidence>
<feature type="transmembrane region" description="Helical" evidence="3">
    <location>
        <begin position="6"/>
        <end position="24"/>
    </location>
</feature>
<dbReference type="InterPro" id="IPR010131">
    <property type="entry name" value="MdtP/NodT-like"/>
</dbReference>
<comment type="subcellular location">
    <subcellularLocation>
        <location evidence="2">Cell membrane</location>
        <topology evidence="2">Lipid-anchor</topology>
    </subcellularLocation>
</comment>
<comment type="similarity">
    <text evidence="1 2">Belongs to the outer membrane factor (OMF) (TC 1.B.17) family.</text>
</comment>
<keyword evidence="3" id="KW-1133">Transmembrane helix</keyword>
<gene>
    <name evidence="4" type="ORF">SAMN04488541_103443</name>
</gene>
<dbReference type="GO" id="GO:0005886">
    <property type="term" value="C:plasma membrane"/>
    <property type="evidence" value="ECO:0007669"/>
    <property type="project" value="UniProtKB-SubCell"/>
</dbReference>
<organism evidence="4 5">
    <name type="scientific">Thermoflexibacter ruber</name>
    <dbReference type="NCBI Taxonomy" id="1003"/>
    <lineage>
        <taxon>Bacteria</taxon>
        <taxon>Pseudomonadati</taxon>
        <taxon>Bacteroidota</taxon>
        <taxon>Cytophagia</taxon>
        <taxon>Cytophagales</taxon>
        <taxon>Thermoflexibacteraceae</taxon>
        <taxon>Thermoflexibacter</taxon>
    </lineage>
</organism>
<dbReference type="RefSeq" id="WP_091548662.1">
    <property type="nucleotide sequence ID" value="NZ_FONY01000034.1"/>
</dbReference>
<sequence length="476" mass="54349">MKTKTINYYIIIGVLLLSACVPTLKNTQRQDNSLPQSFGKEVVADTSNIAYIQWKNYFNDTNLNLLIEEALKNNQELNIVWQEIEISKNEITARKGEYLPFVGLRAGAGLDKVGEYTRQGAVEENLKIMEDKSFPKPFTDYMVGAFASWELDVWKKLRNAKKVAALKYFSTMEGKNFLITNLVAEIAYSYYELLALDNLLEIIQQNVEIQSSAYQIVKQEKESAKVTQLAVNRFEAQLLNTQNLQYEVKQRIVETENRINFLLGRYPQPIVRNSKSFFDISLDNVRAGIPSQLLVNRPDVKQAELELQAARLDLQIAKANFYPSFRITAGAGFQAFNPSYLFSPQSVLYSLAGDAIAPLVNRNAIKATYFNANAKQIQTLYHYQRSILNAYVEVLNQLAKADNYSQSYQVKRQEVEILNQSVDIANNLYRNARADYMEVLLTQREALNEKLELVDVKARFLESKVGLYRALGGGWR</sequence>
<evidence type="ECO:0000313" key="4">
    <source>
        <dbReference type="EMBL" id="SFF43974.1"/>
    </source>
</evidence>
<dbReference type="AlphaFoldDB" id="A0A1I2INY2"/>
<dbReference type="InterPro" id="IPR003423">
    <property type="entry name" value="OMP_efflux"/>
</dbReference>
<dbReference type="PANTHER" id="PTHR30203:SF30">
    <property type="entry name" value="OUTER MEMBRANE PROTEIN-RELATED"/>
    <property type="match status" value="1"/>
</dbReference>
<keyword evidence="2" id="KW-0564">Palmitate</keyword>
<accession>A0A1I2INY2</accession>
<dbReference type="Pfam" id="PF02321">
    <property type="entry name" value="OEP"/>
    <property type="match status" value="2"/>
</dbReference>
<dbReference type="PROSITE" id="PS51257">
    <property type="entry name" value="PROKAR_LIPOPROTEIN"/>
    <property type="match status" value="1"/>
</dbReference>
<dbReference type="NCBIfam" id="TIGR01845">
    <property type="entry name" value="outer_NodT"/>
    <property type="match status" value="1"/>
</dbReference>
<dbReference type="Proteomes" id="UP000199513">
    <property type="component" value="Unassembled WGS sequence"/>
</dbReference>
<dbReference type="STRING" id="1003.SAMN04488541_103443"/>
<evidence type="ECO:0000313" key="5">
    <source>
        <dbReference type="Proteomes" id="UP000199513"/>
    </source>
</evidence>
<reference evidence="4 5" key="1">
    <citation type="submission" date="2016-10" db="EMBL/GenBank/DDBJ databases">
        <authorList>
            <person name="de Groot N.N."/>
        </authorList>
    </citation>
    <scope>NUCLEOTIDE SEQUENCE [LARGE SCALE GENOMIC DNA]</scope>
    <source>
        <strain>GEY</strain>
        <strain evidence="5">DSM 9560</strain>
    </source>
</reference>
<keyword evidence="5" id="KW-1185">Reference proteome</keyword>
<dbReference type="Gene3D" id="1.20.1600.10">
    <property type="entry name" value="Outer membrane efflux proteins (OEP)"/>
    <property type="match status" value="1"/>
</dbReference>
<protein>
    <submittedName>
        <fullName evidence="4">Efflux transporter, outer membrane factor (OMF) lipoprotein, NodT family</fullName>
    </submittedName>
</protein>
<name>A0A1I2INY2_9BACT</name>